<dbReference type="GeneID" id="94369608"/>
<dbReference type="CDD" id="cd04501">
    <property type="entry name" value="SGNH_hydrolase_like_4"/>
    <property type="match status" value="1"/>
</dbReference>
<dbReference type="InterPro" id="IPR051532">
    <property type="entry name" value="Ester_Hydrolysis_Enzymes"/>
</dbReference>
<feature type="domain" description="SGNH hydrolase-type esterase" evidence="1">
    <location>
        <begin position="48"/>
        <end position="210"/>
    </location>
</feature>
<name>A0ABQ3C066_9FLAO</name>
<evidence type="ECO:0000313" key="2">
    <source>
        <dbReference type="EMBL" id="GGZ57998.1"/>
    </source>
</evidence>
<proteinExistence type="predicted"/>
<dbReference type="SUPFAM" id="SSF52266">
    <property type="entry name" value="SGNH hydrolase"/>
    <property type="match status" value="1"/>
</dbReference>
<dbReference type="GO" id="GO:0016779">
    <property type="term" value="F:nucleotidyltransferase activity"/>
    <property type="evidence" value="ECO:0007669"/>
    <property type="project" value="UniProtKB-KW"/>
</dbReference>
<protein>
    <submittedName>
        <fullName evidence="2">Acylneuraminate cytidylyltransferase</fullName>
    </submittedName>
</protein>
<dbReference type="Proteomes" id="UP000615593">
    <property type="component" value="Unassembled WGS sequence"/>
</dbReference>
<keyword evidence="2" id="KW-0548">Nucleotidyltransferase</keyword>
<dbReference type="EMBL" id="BMWY01000005">
    <property type="protein sequence ID" value="GGZ57998.1"/>
    <property type="molecule type" value="Genomic_DNA"/>
</dbReference>
<dbReference type="InterPro" id="IPR013830">
    <property type="entry name" value="SGNH_hydro"/>
</dbReference>
<dbReference type="InterPro" id="IPR036514">
    <property type="entry name" value="SGNH_hydro_sf"/>
</dbReference>
<gene>
    <name evidence="2" type="ORF">GCM10008088_19430</name>
</gene>
<accession>A0ABQ3C066</accession>
<dbReference type="Gene3D" id="3.40.50.1110">
    <property type="entry name" value="SGNH hydrolase"/>
    <property type="match status" value="1"/>
</dbReference>
<comment type="caution">
    <text evidence="2">The sequence shown here is derived from an EMBL/GenBank/DDBJ whole genome shotgun (WGS) entry which is preliminary data.</text>
</comment>
<sequence>MNGKILFILVFICSMANAQQKDWANLRFYEKENLALAEEIPLEDHIIFMGNSITQFWKPTRPEFFDKNPYLDRGISGQTTSQMLLRFREDVIDLQPKAVVILAGINDIAENTGPIKVENIFGNIVSMVELAKANDIEVILCSVLPAAAFPWNAKIDPKQKIIQLNNLLSAYATKHDISYVDYYDGMVMEDLSLNPEYAEDGVHPNKKGYSVMEPLVEQAIENLK</sequence>
<dbReference type="PANTHER" id="PTHR30383">
    <property type="entry name" value="THIOESTERASE 1/PROTEASE 1/LYSOPHOSPHOLIPASE L1"/>
    <property type="match status" value="1"/>
</dbReference>
<organism evidence="2 3">
    <name type="scientific">Mesonia mobilis</name>
    <dbReference type="NCBI Taxonomy" id="369791"/>
    <lineage>
        <taxon>Bacteria</taxon>
        <taxon>Pseudomonadati</taxon>
        <taxon>Bacteroidota</taxon>
        <taxon>Flavobacteriia</taxon>
        <taxon>Flavobacteriales</taxon>
        <taxon>Flavobacteriaceae</taxon>
        <taxon>Mesonia</taxon>
    </lineage>
</organism>
<evidence type="ECO:0000259" key="1">
    <source>
        <dbReference type="Pfam" id="PF13472"/>
    </source>
</evidence>
<reference evidence="3" key="1">
    <citation type="journal article" date="2019" name="Int. J. Syst. Evol. Microbiol.">
        <title>The Global Catalogue of Microorganisms (GCM) 10K type strain sequencing project: providing services to taxonomists for standard genome sequencing and annotation.</title>
        <authorList>
            <consortium name="The Broad Institute Genomics Platform"/>
            <consortium name="The Broad Institute Genome Sequencing Center for Infectious Disease"/>
            <person name="Wu L."/>
            <person name="Ma J."/>
        </authorList>
    </citation>
    <scope>NUCLEOTIDE SEQUENCE [LARGE SCALE GENOMIC DNA]</scope>
    <source>
        <strain evidence="3">KCTC 12708</strain>
    </source>
</reference>
<evidence type="ECO:0000313" key="3">
    <source>
        <dbReference type="Proteomes" id="UP000615593"/>
    </source>
</evidence>
<dbReference type="PANTHER" id="PTHR30383:SF5">
    <property type="entry name" value="SGNH HYDROLASE-TYPE ESTERASE DOMAIN-CONTAINING PROTEIN"/>
    <property type="match status" value="1"/>
</dbReference>
<keyword evidence="2" id="KW-0808">Transferase</keyword>
<dbReference type="RefSeq" id="WP_027884494.1">
    <property type="nucleotide sequence ID" value="NZ_BMWY01000005.1"/>
</dbReference>
<dbReference type="Pfam" id="PF13472">
    <property type="entry name" value="Lipase_GDSL_2"/>
    <property type="match status" value="1"/>
</dbReference>
<keyword evidence="3" id="KW-1185">Reference proteome</keyword>